<feature type="region of interest" description="Disordered" evidence="1">
    <location>
        <begin position="1"/>
        <end position="71"/>
    </location>
</feature>
<dbReference type="InterPro" id="IPR052646">
    <property type="entry name" value="Peroxisomal_PEX28-32"/>
</dbReference>
<evidence type="ECO:0000313" key="3">
    <source>
        <dbReference type="Proteomes" id="UP000044841"/>
    </source>
</evidence>
<feature type="region of interest" description="Disordered" evidence="1">
    <location>
        <begin position="121"/>
        <end position="205"/>
    </location>
</feature>
<feature type="compositionally biased region" description="Polar residues" evidence="1">
    <location>
        <begin position="1"/>
        <end position="23"/>
    </location>
</feature>
<dbReference type="GO" id="GO:0007031">
    <property type="term" value="P:peroxisome organization"/>
    <property type="evidence" value="ECO:0007669"/>
    <property type="project" value="TreeGrafter"/>
</dbReference>
<organism evidence="2 3">
    <name type="scientific">Rhizoctonia solani</name>
    <dbReference type="NCBI Taxonomy" id="456999"/>
    <lineage>
        <taxon>Eukaryota</taxon>
        <taxon>Fungi</taxon>
        <taxon>Dikarya</taxon>
        <taxon>Basidiomycota</taxon>
        <taxon>Agaricomycotina</taxon>
        <taxon>Agaricomycetes</taxon>
        <taxon>Cantharellales</taxon>
        <taxon>Ceratobasidiaceae</taxon>
        <taxon>Rhizoctonia</taxon>
    </lineage>
</organism>
<proteinExistence type="predicted"/>
<evidence type="ECO:0000313" key="2">
    <source>
        <dbReference type="EMBL" id="CUA74366.1"/>
    </source>
</evidence>
<name>A0A0K6G799_9AGAM</name>
<dbReference type="Proteomes" id="UP000044841">
    <property type="component" value="Unassembled WGS sequence"/>
</dbReference>
<sequence>MVKTSADSHPSRVQLQLPDPSSDTEGRLAKGLKKVGENLPESVSGSSYSRRTVDTGDYEEEQRPLSPLSFDKDLLTDADGWIYADNKWEMPSPKGGLGKYTRYRVWTRCAVLVEDIEELDESALSTTPPDSDKPANPSNLQAPTTVIAPNPQLSSPQKGHKQTLSEGGASMGSWRVSSTGSSVGDRESTLTSRLKSVLEHRVGSK</sequence>
<dbReference type="PANTHER" id="PTHR31679">
    <property type="entry name" value="PEROXISOMAL MEMBRANE PROTEIN PEX30-RELATED"/>
    <property type="match status" value="1"/>
</dbReference>
<evidence type="ECO:0008006" key="4">
    <source>
        <dbReference type="Google" id="ProtNLM"/>
    </source>
</evidence>
<feature type="compositionally biased region" description="Polar residues" evidence="1">
    <location>
        <begin position="151"/>
        <end position="165"/>
    </location>
</feature>
<dbReference type="EMBL" id="CYGV01001435">
    <property type="protein sequence ID" value="CUA74366.1"/>
    <property type="molecule type" value="Genomic_DNA"/>
</dbReference>
<accession>A0A0K6G799</accession>
<dbReference type="AlphaFoldDB" id="A0A0K6G799"/>
<keyword evidence="3" id="KW-1185">Reference proteome</keyword>
<reference evidence="2 3" key="1">
    <citation type="submission" date="2015-07" db="EMBL/GenBank/DDBJ databases">
        <authorList>
            <person name="Noorani M."/>
        </authorList>
    </citation>
    <scope>NUCLEOTIDE SEQUENCE [LARGE SCALE GENOMIC DNA]</scope>
    <source>
        <strain evidence="2">BBA 69670</strain>
    </source>
</reference>
<protein>
    <recommendedName>
        <fullName evidence="4">Peroxin domain-containing protein</fullName>
    </recommendedName>
</protein>
<dbReference type="GO" id="GO:0005778">
    <property type="term" value="C:peroxisomal membrane"/>
    <property type="evidence" value="ECO:0007669"/>
    <property type="project" value="TreeGrafter"/>
</dbReference>
<evidence type="ECO:0000256" key="1">
    <source>
        <dbReference type="SAM" id="MobiDB-lite"/>
    </source>
</evidence>
<feature type="compositionally biased region" description="Basic and acidic residues" evidence="1">
    <location>
        <begin position="196"/>
        <end position="205"/>
    </location>
</feature>
<gene>
    <name evidence="2" type="ORF">RSOLAG22IIIB_11154</name>
</gene>
<feature type="compositionally biased region" description="Polar residues" evidence="1">
    <location>
        <begin position="41"/>
        <end position="50"/>
    </location>
</feature>
<dbReference type="PANTHER" id="PTHR31679:SF2">
    <property type="entry name" value="PEROXISOMAL MEMBRANE PROTEIN PEX30-RELATED"/>
    <property type="match status" value="1"/>
</dbReference>